<dbReference type="NCBIfam" id="TIGR01727">
    <property type="entry name" value="oligo_HPY"/>
    <property type="match status" value="1"/>
</dbReference>
<dbReference type="InterPro" id="IPR003439">
    <property type="entry name" value="ABC_transporter-like_ATP-bd"/>
</dbReference>
<dbReference type="InterPro" id="IPR050388">
    <property type="entry name" value="ABC_Ni/Peptide_Import"/>
</dbReference>
<evidence type="ECO:0000256" key="2">
    <source>
        <dbReference type="ARBA" id="ARBA00022448"/>
    </source>
</evidence>
<protein>
    <submittedName>
        <fullName evidence="9">Oligopeptide/dipeptide ABC transporter, ATPase subunit</fullName>
    </submittedName>
</protein>
<evidence type="ECO:0000256" key="1">
    <source>
        <dbReference type="ARBA" id="ARBA00004370"/>
    </source>
</evidence>
<reference evidence="9" key="2">
    <citation type="journal article" date="2014" name="ISME J.">
        <title>Microbial stratification in low pH oxic and suboxic macroscopic growths along an acid mine drainage.</title>
        <authorList>
            <person name="Mendez-Garcia C."/>
            <person name="Mesa V."/>
            <person name="Sprenger R.R."/>
            <person name="Richter M."/>
            <person name="Diez M.S."/>
            <person name="Solano J."/>
            <person name="Bargiela R."/>
            <person name="Golyshina O.V."/>
            <person name="Manteca A."/>
            <person name="Ramos J.L."/>
            <person name="Gallego J.R."/>
            <person name="Llorente I."/>
            <person name="Martins Dos Santos V.A."/>
            <person name="Jensen O.N."/>
            <person name="Pelaez A.I."/>
            <person name="Sanchez J."/>
            <person name="Ferrer M."/>
        </authorList>
    </citation>
    <scope>NUCLEOTIDE SEQUENCE</scope>
</reference>
<evidence type="ECO:0000256" key="5">
    <source>
        <dbReference type="ARBA" id="ARBA00022840"/>
    </source>
</evidence>
<comment type="subcellular location">
    <subcellularLocation>
        <location evidence="1">Membrane</location>
    </subcellularLocation>
</comment>
<dbReference type="GO" id="GO:0016020">
    <property type="term" value="C:membrane"/>
    <property type="evidence" value="ECO:0007669"/>
    <property type="project" value="UniProtKB-SubCell"/>
</dbReference>
<sequence length="227" mass="25239">NPFLTVGRQMTEVLEWHRGMSRREARARCIGALESVHIADAVQRLSMYPHEFSGGMRQRVMIATALLTEPQLLICDEPTTALDVTVQAQILALLDELRQRFGTAIVLVTHDLGVIAQLADRVIVMYAGRQVEQAEVHTLYGAYRHPYTEGLLRSVPRLDQPRSARLATIPGRPPDLARRPAGCPFEPRCAYASELCRQQMPPLVSLGEAHLRACHYDGALGPQGREA</sequence>
<dbReference type="InterPro" id="IPR013563">
    <property type="entry name" value="Oligopep_ABC_C"/>
</dbReference>
<evidence type="ECO:0000256" key="6">
    <source>
        <dbReference type="ARBA" id="ARBA00023136"/>
    </source>
</evidence>
<dbReference type="InterPro" id="IPR027417">
    <property type="entry name" value="P-loop_NTPase"/>
</dbReference>
<evidence type="ECO:0000313" key="9">
    <source>
        <dbReference type="EMBL" id="EQD56021.1"/>
    </source>
</evidence>
<accession>T1A5V3</accession>
<keyword evidence="2" id="KW-0813">Transport</keyword>
<dbReference type="GO" id="GO:0016887">
    <property type="term" value="F:ATP hydrolysis activity"/>
    <property type="evidence" value="ECO:0007669"/>
    <property type="project" value="InterPro"/>
</dbReference>
<comment type="caution">
    <text evidence="9">The sequence shown here is derived from an EMBL/GenBank/DDBJ whole genome shotgun (WGS) entry which is preliminary data.</text>
</comment>
<dbReference type="SUPFAM" id="SSF52540">
    <property type="entry name" value="P-loop containing nucleoside triphosphate hydrolases"/>
    <property type="match status" value="1"/>
</dbReference>
<keyword evidence="6" id="KW-0472">Membrane</keyword>
<dbReference type="GO" id="GO:0015833">
    <property type="term" value="P:peptide transport"/>
    <property type="evidence" value="ECO:0007669"/>
    <property type="project" value="InterPro"/>
</dbReference>
<name>T1A5V3_9ZZZZ</name>
<evidence type="ECO:0000259" key="8">
    <source>
        <dbReference type="Pfam" id="PF08352"/>
    </source>
</evidence>
<proteinExistence type="predicted"/>
<keyword evidence="5" id="KW-0067">ATP-binding</keyword>
<feature type="non-terminal residue" evidence="9">
    <location>
        <position position="1"/>
    </location>
</feature>
<dbReference type="AlphaFoldDB" id="T1A5V3"/>
<dbReference type="EMBL" id="AUZZ01003770">
    <property type="protein sequence ID" value="EQD56021.1"/>
    <property type="molecule type" value="Genomic_DNA"/>
</dbReference>
<dbReference type="GO" id="GO:0005524">
    <property type="term" value="F:ATP binding"/>
    <property type="evidence" value="ECO:0007669"/>
    <property type="project" value="UniProtKB-KW"/>
</dbReference>
<feature type="domain" description="Oligopeptide/dipeptide ABC transporter C-terminal" evidence="8">
    <location>
        <begin position="131"/>
        <end position="196"/>
    </location>
</feature>
<dbReference type="CDD" id="cd03257">
    <property type="entry name" value="ABC_NikE_OppD_transporters"/>
    <property type="match status" value="1"/>
</dbReference>
<evidence type="ECO:0000256" key="3">
    <source>
        <dbReference type="ARBA" id="ARBA00022475"/>
    </source>
</evidence>
<keyword evidence="3" id="KW-1003">Cell membrane</keyword>
<dbReference type="Pfam" id="PF00005">
    <property type="entry name" value="ABC_tran"/>
    <property type="match status" value="1"/>
</dbReference>
<evidence type="ECO:0000259" key="7">
    <source>
        <dbReference type="Pfam" id="PF00005"/>
    </source>
</evidence>
<dbReference type="PANTHER" id="PTHR43297:SF7">
    <property type="entry name" value="D,D-DIPEPTIDE TRANSPORT ATP-BINDING PROTEIN DDPD-RELATED"/>
    <property type="match status" value="1"/>
</dbReference>
<dbReference type="Gene3D" id="3.40.50.300">
    <property type="entry name" value="P-loop containing nucleotide triphosphate hydrolases"/>
    <property type="match status" value="1"/>
</dbReference>
<dbReference type="PROSITE" id="PS00211">
    <property type="entry name" value="ABC_TRANSPORTER_1"/>
    <property type="match status" value="1"/>
</dbReference>
<keyword evidence="4" id="KW-0547">Nucleotide-binding</keyword>
<dbReference type="InterPro" id="IPR017871">
    <property type="entry name" value="ABC_transporter-like_CS"/>
</dbReference>
<reference evidence="9" key="1">
    <citation type="submission" date="2013-08" db="EMBL/GenBank/DDBJ databases">
        <authorList>
            <person name="Mendez C."/>
            <person name="Richter M."/>
            <person name="Ferrer M."/>
            <person name="Sanchez J."/>
        </authorList>
    </citation>
    <scope>NUCLEOTIDE SEQUENCE</scope>
</reference>
<gene>
    <name evidence="9" type="ORF">B2A_05428</name>
</gene>
<feature type="domain" description="ABC transporter" evidence="7">
    <location>
        <begin position="9"/>
        <end position="80"/>
    </location>
</feature>
<dbReference type="PANTHER" id="PTHR43297">
    <property type="entry name" value="OLIGOPEPTIDE TRANSPORT ATP-BINDING PROTEIN APPD"/>
    <property type="match status" value="1"/>
</dbReference>
<dbReference type="Pfam" id="PF08352">
    <property type="entry name" value="oligo_HPY"/>
    <property type="match status" value="1"/>
</dbReference>
<evidence type="ECO:0000256" key="4">
    <source>
        <dbReference type="ARBA" id="ARBA00022741"/>
    </source>
</evidence>
<organism evidence="9">
    <name type="scientific">mine drainage metagenome</name>
    <dbReference type="NCBI Taxonomy" id="410659"/>
    <lineage>
        <taxon>unclassified sequences</taxon>
        <taxon>metagenomes</taxon>
        <taxon>ecological metagenomes</taxon>
    </lineage>
</organism>